<dbReference type="EMBL" id="JABTTQ020000104">
    <property type="protein sequence ID" value="KAK6141627.1"/>
    <property type="molecule type" value="Genomic_DNA"/>
</dbReference>
<dbReference type="SMART" id="SM00028">
    <property type="entry name" value="TPR"/>
    <property type="match status" value="9"/>
</dbReference>
<feature type="coiled-coil region" evidence="1">
    <location>
        <begin position="305"/>
        <end position="332"/>
    </location>
</feature>
<dbReference type="Pfam" id="PF13374">
    <property type="entry name" value="TPR_10"/>
    <property type="match status" value="1"/>
</dbReference>
<gene>
    <name evidence="2" type="ORF">DH2020_024630</name>
</gene>
<organism evidence="2 3">
    <name type="scientific">Rehmannia glutinosa</name>
    <name type="common">Chinese foxglove</name>
    <dbReference type="NCBI Taxonomy" id="99300"/>
    <lineage>
        <taxon>Eukaryota</taxon>
        <taxon>Viridiplantae</taxon>
        <taxon>Streptophyta</taxon>
        <taxon>Embryophyta</taxon>
        <taxon>Tracheophyta</taxon>
        <taxon>Spermatophyta</taxon>
        <taxon>Magnoliopsida</taxon>
        <taxon>eudicotyledons</taxon>
        <taxon>Gunneridae</taxon>
        <taxon>Pentapetalae</taxon>
        <taxon>asterids</taxon>
        <taxon>lamiids</taxon>
        <taxon>Lamiales</taxon>
        <taxon>Orobanchaceae</taxon>
        <taxon>Rehmannieae</taxon>
        <taxon>Rehmannia</taxon>
    </lineage>
</organism>
<dbReference type="Proteomes" id="UP001318860">
    <property type="component" value="Unassembled WGS sequence"/>
</dbReference>
<evidence type="ECO:0000313" key="2">
    <source>
        <dbReference type="EMBL" id="KAK6141627.1"/>
    </source>
</evidence>
<evidence type="ECO:0000256" key="1">
    <source>
        <dbReference type="SAM" id="Coils"/>
    </source>
</evidence>
<dbReference type="Pfam" id="PF13424">
    <property type="entry name" value="TPR_12"/>
    <property type="match status" value="1"/>
</dbReference>
<comment type="caution">
    <text evidence="2">The sequence shown here is derived from an EMBL/GenBank/DDBJ whole genome shotgun (WGS) entry which is preliminary data.</text>
</comment>
<dbReference type="PANTHER" id="PTHR47459">
    <property type="entry name" value="KINESIN LIGHT CHAIN-RELATED"/>
    <property type="match status" value="1"/>
</dbReference>
<reference evidence="2 3" key="1">
    <citation type="journal article" date="2021" name="Comput. Struct. Biotechnol. J.">
        <title>De novo genome assembly of the potent medicinal plant Rehmannia glutinosa using nanopore technology.</title>
        <authorList>
            <person name="Ma L."/>
            <person name="Dong C."/>
            <person name="Song C."/>
            <person name="Wang X."/>
            <person name="Zheng X."/>
            <person name="Niu Y."/>
            <person name="Chen S."/>
            <person name="Feng W."/>
        </authorList>
    </citation>
    <scope>NUCLEOTIDE SEQUENCE [LARGE SCALE GENOMIC DNA]</scope>
    <source>
        <strain evidence="2">DH-2019</strain>
    </source>
</reference>
<name>A0ABR0W5T8_REHGL</name>
<protein>
    <submittedName>
        <fullName evidence="2">Uncharacterized protein</fullName>
    </submittedName>
</protein>
<accession>A0ABR0W5T8</accession>
<dbReference type="InterPro" id="IPR019734">
    <property type="entry name" value="TPR_rpt"/>
</dbReference>
<dbReference type="InterPro" id="IPR011990">
    <property type="entry name" value="TPR-like_helical_dom_sf"/>
</dbReference>
<keyword evidence="1" id="KW-0175">Coiled coil</keyword>
<keyword evidence="3" id="KW-1185">Reference proteome</keyword>
<evidence type="ECO:0000313" key="3">
    <source>
        <dbReference type="Proteomes" id="UP001318860"/>
    </source>
</evidence>
<dbReference type="Gene3D" id="1.25.40.10">
    <property type="entry name" value="Tetratricopeptide repeat domain"/>
    <property type="match status" value="4"/>
</dbReference>
<dbReference type="SUPFAM" id="SSF48452">
    <property type="entry name" value="TPR-like"/>
    <property type="match status" value="3"/>
</dbReference>
<proteinExistence type="predicted"/>
<dbReference type="PANTHER" id="PTHR47459:SF1">
    <property type="entry name" value="KINESIN LIGHT CHAIN-RELATED"/>
    <property type="match status" value="1"/>
</dbReference>
<sequence length="726" mass="81345">MEKPLSPNTMIENNALDPLLTIGFKRVQTCPGFYRVLPIEALKTINYRSVANSSSKSFAMRRAYPKLLFHLQKPKTPIYLISRDFSSTFDHSLPRPSKPHLNKSCSGTQYLLFANLSSQGFRASSSQSFNTLADPIAQNASQLSSRQRKIKERSDLEEAFESAESIDEMLEAFKVMETCFDEKDLGLACLKIGLKLDQQGEDPEKALSFAQRALRILDDNDNGDGSSGTRLSLPIAMTLQLLGSSSFTLKRFNDSLGYLNRANRVLSKLEGESSYRAEQVLPILHAVQFELFNVKTAVGRREEALAHLRKALEIKEKTLEEDSKELGKANRDVAEAYVAVLNFNEALPFCLKALEIHKRQLGHNSVEVAYDRKLLGVIYTGLEEHEKALEQNQLSRRVLKNWGRSSDLLRIALGRHEEAINTLKGVVQQIDKESEDRAMVFTSMAKALCNQDKFADAKRCLEIACGILDKKEKSSPLVVVEAFMEISMLYEAMNEFETAISLLKRTLAMVEKLPQEQHSVGSVSARIGWLLLLTAKVEHAIPYLEDAAERLKESFGSKHYGVGYVYNNLGAAYLELDRPQSAAQVFAYAKDIMDVALGPHHMDSIEACQNLSKAYAAMKSGENISVNLFIQFGSYPLAINFQEKVVEGLEGHGPSVQDELDEAVRVLDELKEKATVAVSEALFKALPLPHNDDAFRQIIHNLVIRLCQGNIIEQTFCYVMKNNEEF</sequence>